<dbReference type="OrthoDB" id="10263222at2759"/>
<dbReference type="GO" id="GO:0000460">
    <property type="term" value="P:maturation of 5.8S rRNA"/>
    <property type="evidence" value="ECO:0007669"/>
    <property type="project" value="TreeGrafter"/>
</dbReference>
<dbReference type="PANTHER" id="PTHR15002">
    <property type="entry name" value="RIBOSOMAL BIOGENESIS PROTEIN LAS1L"/>
    <property type="match status" value="1"/>
</dbReference>
<name>A0A139A2J1_GONPJ</name>
<dbReference type="Pfam" id="PF04031">
    <property type="entry name" value="Las1"/>
    <property type="match status" value="1"/>
</dbReference>
<gene>
    <name evidence="1" type="ORF">M427DRAFT_36443</name>
</gene>
<accession>A0A139A2J1</accession>
<dbReference type="EMBL" id="KQ965811">
    <property type="protein sequence ID" value="KXS10982.1"/>
    <property type="molecule type" value="Genomic_DNA"/>
</dbReference>
<dbReference type="Proteomes" id="UP000070544">
    <property type="component" value="Unassembled WGS sequence"/>
</dbReference>
<proteinExistence type="predicted"/>
<dbReference type="PANTHER" id="PTHR15002:SF0">
    <property type="entry name" value="RIBOSOMAL BIOGENESIS PROTEIN LAS1L"/>
    <property type="match status" value="1"/>
</dbReference>
<sequence length="256" mass="29054">MVRARVVPWKDDQEWEEVRSSLYAFIGPDCSEKGARERTKWGVDRIKHGALAALYHRRLTPQRRSFEVALRDPHFGRRHDEKNDAEPVVTEHELRLLYSMTFVRFVNSLVGTIQQGQFACGITGPSTRSADLALSWLDANYWSAQQAYVIKSDTVILALVRQYRSVRVTITLQRPVDTKNVNPHFHMSRILGEIADTISSEEDLHSLLDVLLPPIEGLPSAPPELMTESVCPEPAVVVKLWQPLVRSLAESVEEFA</sequence>
<dbReference type="GO" id="GO:0004519">
    <property type="term" value="F:endonuclease activity"/>
    <property type="evidence" value="ECO:0007669"/>
    <property type="project" value="InterPro"/>
</dbReference>
<organism evidence="1 2">
    <name type="scientific">Gonapodya prolifera (strain JEL478)</name>
    <name type="common">Monoblepharis prolifera</name>
    <dbReference type="NCBI Taxonomy" id="1344416"/>
    <lineage>
        <taxon>Eukaryota</taxon>
        <taxon>Fungi</taxon>
        <taxon>Fungi incertae sedis</taxon>
        <taxon>Chytridiomycota</taxon>
        <taxon>Chytridiomycota incertae sedis</taxon>
        <taxon>Monoblepharidomycetes</taxon>
        <taxon>Monoblepharidales</taxon>
        <taxon>Gonapodyaceae</taxon>
        <taxon>Gonapodya</taxon>
    </lineage>
</organism>
<evidence type="ECO:0000313" key="2">
    <source>
        <dbReference type="Proteomes" id="UP000070544"/>
    </source>
</evidence>
<keyword evidence="2" id="KW-1185">Reference proteome</keyword>
<dbReference type="GO" id="GO:0090730">
    <property type="term" value="C:Las1 complex"/>
    <property type="evidence" value="ECO:0007669"/>
    <property type="project" value="InterPro"/>
</dbReference>
<dbReference type="GO" id="GO:0030687">
    <property type="term" value="C:preribosome, large subunit precursor"/>
    <property type="evidence" value="ECO:0007669"/>
    <property type="project" value="TreeGrafter"/>
</dbReference>
<dbReference type="InterPro" id="IPR007174">
    <property type="entry name" value="Las1"/>
</dbReference>
<evidence type="ECO:0000313" key="1">
    <source>
        <dbReference type="EMBL" id="KXS10982.1"/>
    </source>
</evidence>
<dbReference type="STRING" id="1344416.A0A139A2J1"/>
<protein>
    <submittedName>
        <fullName evidence="1">Uncharacterized protein</fullName>
    </submittedName>
</protein>
<reference evidence="1 2" key="1">
    <citation type="journal article" date="2015" name="Genome Biol. Evol.">
        <title>Phylogenomic analyses indicate that early fungi evolved digesting cell walls of algal ancestors of land plants.</title>
        <authorList>
            <person name="Chang Y."/>
            <person name="Wang S."/>
            <person name="Sekimoto S."/>
            <person name="Aerts A.L."/>
            <person name="Choi C."/>
            <person name="Clum A."/>
            <person name="LaButti K.M."/>
            <person name="Lindquist E.A."/>
            <person name="Yee Ngan C."/>
            <person name="Ohm R.A."/>
            <person name="Salamov A.A."/>
            <person name="Grigoriev I.V."/>
            <person name="Spatafora J.W."/>
            <person name="Berbee M.L."/>
        </authorList>
    </citation>
    <scope>NUCLEOTIDE SEQUENCE [LARGE SCALE GENOMIC DNA]</scope>
    <source>
        <strain evidence="1 2">JEL478</strain>
    </source>
</reference>
<dbReference type="AlphaFoldDB" id="A0A139A2J1"/>
<dbReference type="GO" id="GO:0000470">
    <property type="term" value="P:maturation of LSU-rRNA"/>
    <property type="evidence" value="ECO:0007669"/>
    <property type="project" value="TreeGrafter"/>
</dbReference>